<protein>
    <submittedName>
        <fullName evidence="3">Transporter substrate-binding domain-containing protein</fullName>
    </submittedName>
</protein>
<evidence type="ECO:0000259" key="2">
    <source>
        <dbReference type="SMART" id="SM00062"/>
    </source>
</evidence>
<dbReference type="InterPro" id="IPR001638">
    <property type="entry name" value="Solute-binding_3/MltF_N"/>
</dbReference>
<comment type="caution">
    <text evidence="3">The sequence shown here is derived from an EMBL/GenBank/DDBJ whole genome shotgun (WGS) entry which is preliminary data.</text>
</comment>
<dbReference type="OrthoDB" id="9807134at2"/>
<dbReference type="SMART" id="SM00062">
    <property type="entry name" value="PBPb"/>
    <property type="match status" value="1"/>
</dbReference>
<dbReference type="EMBL" id="SACL01000010">
    <property type="protein sequence ID" value="RVT91615.1"/>
    <property type="molecule type" value="Genomic_DNA"/>
</dbReference>
<sequence>MNGRSVCQWVPEPKGACPMPNLSRRSLGAASLAAAAVLSARPARADATWDRIKSSKTVNVAFVNSRPWSFRDQAGNHAGIEPDLIRAILGRHGVTTIETSPVEFNGIIPGLQARRFDMSNGGLYITPQRCRLVAFSSPYLRVSDGILVREGNPLNIRSYRDFAENPNLRLGTVRGSINAQNAELAGVPAGRQLLLPDSQAVVSALMAGRLDAGSFSLGLALAMLQDPNVRGLQRATPFTGAILPNGEEKLGFAAFAFRRADTELKQVFDEGMAALTADGTLAAILARYGFSESDVPRNVSTDRLCTE</sequence>
<gene>
    <name evidence="3" type="ORF">EOD42_21875</name>
</gene>
<keyword evidence="1" id="KW-0732">Signal</keyword>
<evidence type="ECO:0000256" key="1">
    <source>
        <dbReference type="ARBA" id="ARBA00022729"/>
    </source>
</evidence>
<dbReference type="AlphaFoldDB" id="A0A437M238"/>
<name>A0A437M238_9PROT</name>
<proteinExistence type="predicted"/>
<accession>A0A437M238</accession>
<organism evidence="3 4">
    <name type="scientific">Rhodovarius crocodyli</name>
    <dbReference type="NCBI Taxonomy" id="1979269"/>
    <lineage>
        <taxon>Bacteria</taxon>
        <taxon>Pseudomonadati</taxon>
        <taxon>Pseudomonadota</taxon>
        <taxon>Alphaproteobacteria</taxon>
        <taxon>Acetobacterales</taxon>
        <taxon>Roseomonadaceae</taxon>
        <taxon>Rhodovarius</taxon>
    </lineage>
</organism>
<keyword evidence="4" id="KW-1185">Reference proteome</keyword>
<evidence type="ECO:0000313" key="4">
    <source>
        <dbReference type="Proteomes" id="UP000282957"/>
    </source>
</evidence>
<feature type="domain" description="Solute-binding protein family 3/N-terminal" evidence="2">
    <location>
        <begin position="57"/>
        <end position="292"/>
    </location>
</feature>
<dbReference type="Pfam" id="PF00497">
    <property type="entry name" value="SBP_bac_3"/>
    <property type="match status" value="1"/>
</dbReference>
<dbReference type="SUPFAM" id="SSF53850">
    <property type="entry name" value="Periplasmic binding protein-like II"/>
    <property type="match status" value="1"/>
</dbReference>
<evidence type="ECO:0000313" key="3">
    <source>
        <dbReference type="EMBL" id="RVT91615.1"/>
    </source>
</evidence>
<dbReference type="PANTHER" id="PTHR35936:SF17">
    <property type="entry name" value="ARGININE-BINDING EXTRACELLULAR PROTEIN ARTP"/>
    <property type="match status" value="1"/>
</dbReference>
<dbReference type="Proteomes" id="UP000282957">
    <property type="component" value="Unassembled WGS sequence"/>
</dbReference>
<dbReference type="Gene3D" id="3.40.190.10">
    <property type="entry name" value="Periplasmic binding protein-like II"/>
    <property type="match status" value="2"/>
</dbReference>
<dbReference type="PANTHER" id="PTHR35936">
    <property type="entry name" value="MEMBRANE-BOUND LYTIC MUREIN TRANSGLYCOSYLASE F"/>
    <property type="match status" value="1"/>
</dbReference>
<reference evidence="3 4" key="1">
    <citation type="submission" date="2019-01" db="EMBL/GenBank/DDBJ databases">
        <authorList>
            <person name="Chen W.-M."/>
        </authorList>
    </citation>
    <scope>NUCLEOTIDE SEQUENCE [LARGE SCALE GENOMIC DNA]</scope>
    <source>
        <strain evidence="3 4">CCP-6</strain>
    </source>
</reference>